<dbReference type="InterPro" id="IPR000014">
    <property type="entry name" value="PAS"/>
</dbReference>
<dbReference type="GO" id="GO:0003677">
    <property type="term" value="F:DNA binding"/>
    <property type="evidence" value="ECO:0007669"/>
    <property type="project" value="UniProtKB-KW"/>
</dbReference>
<dbReference type="SUPFAM" id="SSF47459">
    <property type="entry name" value="HLH, helix-loop-helix DNA-binding domain"/>
    <property type="match status" value="1"/>
</dbReference>
<dbReference type="NCBIfam" id="TIGR00229">
    <property type="entry name" value="sensory_box"/>
    <property type="match status" value="2"/>
</dbReference>
<feature type="compositionally biased region" description="Basic and acidic residues" evidence="7">
    <location>
        <begin position="751"/>
        <end position="765"/>
    </location>
</feature>
<feature type="domain" description="PAS" evidence="8">
    <location>
        <begin position="88"/>
        <end position="144"/>
    </location>
</feature>
<feature type="region of interest" description="Disordered" evidence="7">
    <location>
        <begin position="751"/>
        <end position="782"/>
    </location>
</feature>
<reference evidence="10" key="1">
    <citation type="journal article" date="2024" name="Gigascience">
        <title>Chromosome-level genome of the poultry shaft louse Menopon gallinae provides insight into the host-switching and adaptive evolution of parasitic lice.</title>
        <authorList>
            <person name="Xu Y."/>
            <person name="Ma L."/>
            <person name="Liu S."/>
            <person name="Liang Y."/>
            <person name="Liu Q."/>
            <person name="He Z."/>
            <person name="Tian L."/>
            <person name="Duan Y."/>
            <person name="Cai W."/>
            <person name="Li H."/>
            <person name="Song F."/>
        </authorList>
    </citation>
    <scope>NUCLEOTIDE SEQUENCE</scope>
    <source>
        <strain evidence="10">Cailab_2023a</strain>
    </source>
</reference>
<sequence>MTLRRSLFSSSRMARNLAEKMRRDKLNTHINELSTLVPMVAGSSKKMDKTSILRLSATYIRMNKTLKPDKNWKLLPKEFGTINLSQYLMEDMEGFLLIITAGSRIIFISHTVEKYLGHSQNELMGQSLYNICHEDDRDELKKNLTPDEGFPSYCGADSQSHDDSSSSDTGTSSSSAQSSPAPASVDPPTSTSCDSPTNTPIERQRRSFYIRLVQKASSRTDQPQYEHVHIIGDLRVPSKLEVHAPHTRSRRQREHSSSENDIILVAMGRLYKEREVSSLCLLEAKKEEYVTRHEPSGKMIYIDHRIAIVAGYMSEEVLGLSAFNFIHPEDVTWTMIALKQMYDKGEGSGTSTYRLKTKNGEYVYMRTCGYLEFDQNTQSIMSFICVNSLITKEEGEKGLEEMRRRFTPNVLNNCNDGIDQTVSATMADLALHGVDNYHKLNIAVRELVSGLHSPASKPENSPRQREETKTSSLPSPSQGNANGSRVVEMVSSTTEVTQPRLTRPTVLREVTSYPVSSSTHQGVLIRVQNHKRTSVSLVKRTFSDEQERCGAKRPRIAKNVKFRRRENGSVDGASDSDRVPATSELQVEVPPINEEDMRQAILLRDEQNRCLDRSEGTVLRSPQFRVLPEAGYGRNALLSYSEDVIGVSPSAASDGDFIALNFPHTSESLNLDFNMHLDGCISPGQLNTVNSSFGHNIGLQESLVGNEVRTEARLEATAPRECPQSEQTATFAGDHDLPGARQLERRAACRERQRTLPVTHRHEDGSSDGLAEAGCQGKKRLH</sequence>
<keyword evidence="6" id="KW-0539">Nucleus</keyword>
<dbReference type="GO" id="GO:0005634">
    <property type="term" value="C:nucleus"/>
    <property type="evidence" value="ECO:0007669"/>
    <property type="project" value="UniProtKB-SubCell"/>
</dbReference>
<dbReference type="GO" id="GO:0046983">
    <property type="term" value="F:protein dimerization activity"/>
    <property type="evidence" value="ECO:0007669"/>
    <property type="project" value="InterPro"/>
</dbReference>
<keyword evidence="2" id="KW-0677">Repeat</keyword>
<evidence type="ECO:0000313" key="10">
    <source>
        <dbReference type="EMBL" id="KAL0279851.1"/>
    </source>
</evidence>
<dbReference type="Gene3D" id="4.10.280.10">
    <property type="entry name" value="Helix-loop-helix DNA-binding domain"/>
    <property type="match status" value="1"/>
</dbReference>
<dbReference type="SUPFAM" id="SSF55785">
    <property type="entry name" value="PYP-like sensor domain (PAS domain)"/>
    <property type="match status" value="2"/>
</dbReference>
<feature type="region of interest" description="Disordered" evidence="7">
    <location>
        <begin position="143"/>
        <end position="206"/>
    </location>
</feature>
<dbReference type="InterPro" id="IPR001067">
    <property type="entry name" value="Nuc_translocat"/>
</dbReference>
<evidence type="ECO:0000256" key="5">
    <source>
        <dbReference type="ARBA" id="ARBA00023163"/>
    </source>
</evidence>
<dbReference type="InterPro" id="IPR013767">
    <property type="entry name" value="PAS_fold"/>
</dbReference>
<keyword evidence="3" id="KW-0805">Transcription regulation</keyword>
<dbReference type="InterPro" id="IPR035965">
    <property type="entry name" value="PAS-like_dom_sf"/>
</dbReference>
<dbReference type="InterPro" id="IPR011598">
    <property type="entry name" value="bHLH_dom"/>
</dbReference>
<dbReference type="InterPro" id="IPR036638">
    <property type="entry name" value="HLH_DNA-bd_sf"/>
</dbReference>
<dbReference type="GO" id="GO:0005667">
    <property type="term" value="C:transcription regulator complex"/>
    <property type="evidence" value="ECO:0007669"/>
    <property type="project" value="InterPro"/>
</dbReference>
<comment type="caution">
    <text evidence="10">The sequence shown here is derived from an EMBL/GenBank/DDBJ whole genome shotgun (WGS) entry which is preliminary data.</text>
</comment>
<accession>A0AAW2IDI4</accession>
<dbReference type="GO" id="GO:0005737">
    <property type="term" value="C:cytoplasm"/>
    <property type="evidence" value="ECO:0007669"/>
    <property type="project" value="InterPro"/>
</dbReference>
<keyword evidence="5" id="KW-0804">Transcription</keyword>
<dbReference type="InterPro" id="IPR050933">
    <property type="entry name" value="Circadian_TF"/>
</dbReference>
<dbReference type="CDD" id="cd11391">
    <property type="entry name" value="bHLH_PAS"/>
    <property type="match status" value="1"/>
</dbReference>
<evidence type="ECO:0008006" key="11">
    <source>
        <dbReference type="Google" id="ProtNLM"/>
    </source>
</evidence>
<evidence type="ECO:0000259" key="9">
    <source>
        <dbReference type="PROSITE" id="PS50888"/>
    </source>
</evidence>
<dbReference type="Pfam" id="PF14598">
    <property type="entry name" value="PAS_11"/>
    <property type="match status" value="1"/>
</dbReference>
<dbReference type="PANTHER" id="PTHR23042">
    <property type="entry name" value="CIRCADIAN PROTEIN CLOCK/ARNT/BMAL/PAS"/>
    <property type="match status" value="1"/>
</dbReference>
<comment type="subcellular location">
    <subcellularLocation>
        <location evidence="1">Nucleus</location>
    </subcellularLocation>
</comment>
<dbReference type="SMART" id="SM00353">
    <property type="entry name" value="HLH"/>
    <property type="match status" value="1"/>
</dbReference>
<organism evidence="10">
    <name type="scientific">Menopon gallinae</name>
    <name type="common">poultry shaft louse</name>
    <dbReference type="NCBI Taxonomy" id="328185"/>
    <lineage>
        <taxon>Eukaryota</taxon>
        <taxon>Metazoa</taxon>
        <taxon>Ecdysozoa</taxon>
        <taxon>Arthropoda</taxon>
        <taxon>Hexapoda</taxon>
        <taxon>Insecta</taxon>
        <taxon>Pterygota</taxon>
        <taxon>Neoptera</taxon>
        <taxon>Paraneoptera</taxon>
        <taxon>Psocodea</taxon>
        <taxon>Troctomorpha</taxon>
        <taxon>Phthiraptera</taxon>
        <taxon>Amblycera</taxon>
        <taxon>Menoponidae</taxon>
        <taxon>Menopon</taxon>
    </lineage>
</organism>
<feature type="compositionally biased region" description="Polar residues" evidence="7">
    <location>
        <begin position="470"/>
        <end position="483"/>
    </location>
</feature>
<evidence type="ECO:0000256" key="2">
    <source>
        <dbReference type="ARBA" id="ARBA00022737"/>
    </source>
</evidence>
<dbReference type="PROSITE" id="PS50112">
    <property type="entry name" value="PAS"/>
    <property type="match status" value="2"/>
</dbReference>
<keyword evidence="4" id="KW-0238">DNA-binding</keyword>
<feature type="compositionally biased region" description="Basic and acidic residues" evidence="7">
    <location>
        <begin position="460"/>
        <end position="469"/>
    </location>
</feature>
<dbReference type="Pfam" id="PF00010">
    <property type="entry name" value="HLH"/>
    <property type="match status" value="1"/>
</dbReference>
<dbReference type="Pfam" id="PF00989">
    <property type="entry name" value="PAS"/>
    <property type="match status" value="1"/>
</dbReference>
<proteinExistence type="predicted"/>
<name>A0AAW2IDI4_9NEOP</name>
<dbReference type="EMBL" id="JARGDH010000001">
    <property type="protein sequence ID" value="KAL0279851.1"/>
    <property type="molecule type" value="Genomic_DNA"/>
</dbReference>
<evidence type="ECO:0000256" key="4">
    <source>
        <dbReference type="ARBA" id="ARBA00023125"/>
    </source>
</evidence>
<gene>
    <name evidence="10" type="ORF">PYX00_001324</name>
</gene>
<dbReference type="PRINTS" id="PR00785">
    <property type="entry name" value="NCTRNSLOCATR"/>
</dbReference>
<dbReference type="PROSITE" id="PS50888">
    <property type="entry name" value="BHLH"/>
    <property type="match status" value="1"/>
</dbReference>
<feature type="compositionally biased region" description="Low complexity" evidence="7">
    <location>
        <begin position="166"/>
        <end position="192"/>
    </location>
</feature>
<evidence type="ECO:0000259" key="8">
    <source>
        <dbReference type="PROSITE" id="PS50112"/>
    </source>
</evidence>
<dbReference type="GO" id="GO:0003700">
    <property type="term" value="F:DNA-binding transcription factor activity"/>
    <property type="evidence" value="ECO:0007669"/>
    <property type="project" value="InterPro"/>
</dbReference>
<evidence type="ECO:0000256" key="6">
    <source>
        <dbReference type="ARBA" id="ARBA00023242"/>
    </source>
</evidence>
<protein>
    <recommendedName>
        <fullName evidence="11">Methoprene-tolerant protein</fullName>
    </recommendedName>
</protein>
<feature type="region of interest" description="Disordered" evidence="7">
    <location>
        <begin position="452"/>
        <end position="483"/>
    </location>
</feature>
<dbReference type="GO" id="GO:0045944">
    <property type="term" value="P:positive regulation of transcription by RNA polymerase II"/>
    <property type="evidence" value="ECO:0007669"/>
    <property type="project" value="UniProtKB-ARBA"/>
</dbReference>
<feature type="domain" description="PAS" evidence="8">
    <location>
        <begin position="294"/>
        <end position="345"/>
    </location>
</feature>
<dbReference type="SMART" id="SM00091">
    <property type="entry name" value="PAS"/>
    <property type="match status" value="2"/>
</dbReference>
<dbReference type="CDD" id="cd00130">
    <property type="entry name" value="PAS"/>
    <property type="match status" value="2"/>
</dbReference>
<evidence type="ECO:0000256" key="3">
    <source>
        <dbReference type="ARBA" id="ARBA00023015"/>
    </source>
</evidence>
<dbReference type="AlphaFoldDB" id="A0AAW2IDI4"/>
<dbReference type="Gene3D" id="3.30.450.20">
    <property type="entry name" value="PAS domain"/>
    <property type="match status" value="2"/>
</dbReference>
<evidence type="ECO:0000256" key="7">
    <source>
        <dbReference type="SAM" id="MobiDB-lite"/>
    </source>
</evidence>
<evidence type="ECO:0000256" key="1">
    <source>
        <dbReference type="ARBA" id="ARBA00004123"/>
    </source>
</evidence>
<feature type="domain" description="BHLH" evidence="9">
    <location>
        <begin position="10"/>
        <end position="63"/>
    </location>
</feature>